<feature type="compositionally biased region" description="Basic and acidic residues" evidence="2">
    <location>
        <begin position="1193"/>
        <end position="1208"/>
    </location>
</feature>
<feature type="compositionally biased region" description="Basic and acidic residues" evidence="2">
    <location>
        <begin position="1131"/>
        <end position="1141"/>
    </location>
</feature>
<evidence type="ECO:0000313" key="5">
    <source>
        <dbReference type="EnsemblMetazoa" id="PHUM213210-PA"/>
    </source>
</evidence>
<dbReference type="EMBL" id="DS235171">
    <property type="protein sequence ID" value="EEB12914.1"/>
    <property type="molecule type" value="Genomic_DNA"/>
</dbReference>
<dbReference type="GeneID" id="8237457"/>
<gene>
    <name evidence="5" type="primary">8237457</name>
    <name evidence="4" type="ORF">Phum_PHUM213210</name>
</gene>
<evidence type="ECO:0000313" key="4">
    <source>
        <dbReference type="EMBL" id="EEB12914.1"/>
    </source>
</evidence>
<feature type="compositionally biased region" description="Basic and acidic residues" evidence="2">
    <location>
        <begin position="527"/>
        <end position="547"/>
    </location>
</feature>
<reference evidence="4" key="2">
    <citation type="submission" date="2007-04" db="EMBL/GenBank/DDBJ databases">
        <title>The genome of the human body louse.</title>
        <authorList>
            <consortium name="The Human Body Louse Genome Consortium"/>
            <person name="Kirkness E."/>
            <person name="Walenz B."/>
            <person name="Hass B."/>
            <person name="Bruggner R."/>
            <person name="Strausberg R."/>
        </authorList>
    </citation>
    <scope>NUCLEOTIDE SEQUENCE</scope>
    <source>
        <strain evidence="4">USDA</strain>
    </source>
</reference>
<reference evidence="4" key="1">
    <citation type="submission" date="2007-04" db="EMBL/GenBank/DDBJ databases">
        <title>Annotation of Pediculus humanus corporis strain USDA.</title>
        <authorList>
            <person name="Kirkness E."/>
            <person name="Hannick L."/>
            <person name="Hass B."/>
            <person name="Bruggner R."/>
            <person name="Lawson D."/>
            <person name="Bidwell S."/>
            <person name="Joardar V."/>
            <person name="Caler E."/>
            <person name="Walenz B."/>
            <person name="Inman J."/>
            <person name="Schobel S."/>
            <person name="Galinsky K."/>
            <person name="Amedeo P."/>
            <person name="Strausberg R."/>
        </authorList>
    </citation>
    <scope>NUCLEOTIDE SEQUENCE</scope>
    <source>
        <strain evidence="4">USDA</strain>
    </source>
</reference>
<feature type="compositionally biased region" description="Polar residues" evidence="2">
    <location>
        <begin position="1307"/>
        <end position="1317"/>
    </location>
</feature>
<proteinExistence type="predicted"/>
<feature type="compositionally biased region" description="Basic and acidic residues" evidence="2">
    <location>
        <begin position="1150"/>
        <end position="1159"/>
    </location>
</feature>
<feature type="compositionally biased region" description="Low complexity" evidence="2">
    <location>
        <begin position="707"/>
        <end position="719"/>
    </location>
</feature>
<feature type="compositionally biased region" description="Basic and acidic residues" evidence="2">
    <location>
        <begin position="602"/>
        <end position="647"/>
    </location>
</feature>
<feature type="compositionally biased region" description="Low complexity" evidence="2">
    <location>
        <begin position="239"/>
        <end position="254"/>
    </location>
</feature>
<feature type="compositionally biased region" description="Basic and acidic residues" evidence="2">
    <location>
        <begin position="838"/>
        <end position="854"/>
    </location>
</feature>
<dbReference type="PANTHER" id="PTHR14038:SF0">
    <property type="entry name" value="LP18708P"/>
    <property type="match status" value="1"/>
</dbReference>
<feature type="region of interest" description="Disordered" evidence="2">
    <location>
        <begin position="683"/>
        <end position="773"/>
    </location>
</feature>
<name>E0VHM8_PEDHC</name>
<feature type="compositionally biased region" description="Basic and acidic residues" evidence="2">
    <location>
        <begin position="1337"/>
        <end position="1348"/>
    </location>
</feature>
<feature type="region of interest" description="Disordered" evidence="2">
    <location>
        <begin position="2201"/>
        <end position="2243"/>
    </location>
</feature>
<dbReference type="PANTHER" id="PTHR14038">
    <property type="entry name" value="BAT2 HLA-B-ASSOCIATED TRANSCRIPT 2"/>
    <property type="match status" value="1"/>
</dbReference>
<feature type="compositionally biased region" description="Basic and acidic residues" evidence="2">
    <location>
        <begin position="1477"/>
        <end position="1512"/>
    </location>
</feature>
<dbReference type="RefSeq" id="XP_002425652.1">
    <property type="nucleotide sequence ID" value="XM_002425607.1"/>
</dbReference>
<dbReference type="OrthoDB" id="1939715at2759"/>
<dbReference type="GO" id="GO:0030154">
    <property type="term" value="P:cell differentiation"/>
    <property type="evidence" value="ECO:0007669"/>
    <property type="project" value="TreeGrafter"/>
</dbReference>
<dbReference type="OMA" id="YNAFQIE"/>
<feature type="compositionally biased region" description="Basic and acidic residues" evidence="2">
    <location>
        <begin position="926"/>
        <end position="954"/>
    </location>
</feature>
<dbReference type="EnsemblMetazoa" id="PHUM213210-RA">
    <property type="protein sequence ID" value="PHUM213210-PA"/>
    <property type="gene ID" value="PHUM213210"/>
</dbReference>
<feature type="region of interest" description="Disordered" evidence="2">
    <location>
        <begin position="27"/>
        <end position="154"/>
    </location>
</feature>
<feature type="compositionally biased region" description="Polar residues" evidence="2">
    <location>
        <begin position="1876"/>
        <end position="1895"/>
    </location>
</feature>
<evidence type="ECO:0000256" key="2">
    <source>
        <dbReference type="SAM" id="MobiDB-lite"/>
    </source>
</evidence>
<dbReference type="VEuPathDB" id="VectorBase:PHUM213210"/>
<dbReference type="CTD" id="8237457"/>
<feature type="compositionally biased region" description="Basic and acidic residues" evidence="2">
    <location>
        <begin position="862"/>
        <end position="911"/>
    </location>
</feature>
<feature type="compositionally biased region" description="Basic and acidic residues" evidence="2">
    <location>
        <begin position="404"/>
        <end position="450"/>
    </location>
</feature>
<accession>E0VHM8</accession>
<feature type="compositionally biased region" description="Basic and acidic residues" evidence="2">
    <location>
        <begin position="559"/>
        <end position="588"/>
    </location>
</feature>
<dbReference type="HOGENOM" id="CLU_229564_0_0_1"/>
<feature type="compositionally biased region" description="Basic and acidic residues" evidence="2">
    <location>
        <begin position="739"/>
        <end position="773"/>
    </location>
</feature>
<feature type="region of interest" description="Disordered" evidence="2">
    <location>
        <begin position="392"/>
        <end position="659"/>
    </location>
</feature>
<feature type="compositionally biased region" description="Basic and acidic residues" evidence="2">
    <location>
        <begin position="2323"/>
        <end position="2335"/>
    </location>
</feature>
<feature type="compositionally biased region" description="Polar residues" evidence="2">
    <location>
        <begin position="112"/>
        <end position="140"/>
    </location>
</feature>
<feature type="compositionally biased region" description="Basic and acidic residues" evidence="2">
    <location>
        <begin position="1276"/>
        <end position="1305"/>
    </location>
</feature>
<dbReference type="Proteomes" id="UP000009046">
    <property type="component" value="Unassembled WGS sequence"/>
</dbReference>
<evidence type="ECO:0000259" key="3">
    <source>
        <dbReference type="Pfam" id="PF07001"/>
    </source>
</evidence>
<feature type="region of interest" description="Disordered" evidence="2">
    <location>
        <begin position="1600"/>
        <end position="1639"/>
    </location>
</feature>
<feature type="compositionally biased region" description="Polar residues" evidence="2">
    <location>
        <begin position="2307"/>
        <end position="2321"/>
    </location>
</feature>
<dbReference type="InterPro" id="IPR033184">
    <property type="entry name" value="PRRC2"/>
</dbReference>
<dbReference type="KEGG" id="phu:Phum_PHUM213210"/>
<feature type="compositionally biased region" description="Polar residues" evidence="2">
    <location>
        <begin position="2336"/>
        <end position="2355"/>
    </location>
</feature>
<feature type="compositionally biased region" description="Basic and acidic residues" evidence="2">
    <location>
        <begin position="1173"/>
        <end position="1184"/>
    </location>
</feature>
<feature type="compositionally biased region" description="Polar residues" evidence="2">
    <location>
        <begin position="2201"/>
        <end position="2212"/>
    </location>
</feature>
<feature type="compositionally biased region" description="Polar residues" evidence="2">
    <location>
        <begin position="683"/>
        <end position="702"/>
    </location>
</feature>
<evidence type="ECO:0000256" key="1">
    <source>
        <dbReference type="ARBA" id="ARBA00022553"/>
    </source>
</evidence>
<feature type="compositionally biased region" description="Polar residues" evidence="2">
    <location>
        <begin position="1439"/>
        <end position="1451"/>
    </location>
</feature>
<organism>
    <name type="scientific">Pediculus humanus subsp. corporis</name>
    <name type="common">Body louse</name>
    <dbReference type="NCBI Taxonomy" id="121224"/>
    <lineage>
        <taxon>Eukaryota</taxon>
        <taxon>Metazoa</taxon>
        <taxon>Ecdysozoa</taxon>
        <taxon>Arthropoda</taxon>
        <taxon>Hexapoda</taxon>
        <taxon>Insecta</taxon>
        <taxon>Pterygota</taxon>
        <taxon>Neoptera</taxon>
        <taxon>Paraneoptera</taxon>
        <taxon>Psocodea</taxon>
        <taxon>Troctomorpha</taxon>
        <taxon>Phthiraptera</taxon>
        <taxon>Anoplura</taxon>
        <taxon>Pediculidae</taxon>
        <taxon>Pediculus</taxon>
    </lineage>
</organism>
<feature type="region of interest" description="Disordered" evidence="2">
    <location>
        <begin position="788"/>
        <end position="1550"/>
    </location>
</feature>
<protein>
    <recommendedName>
        <fullName evidence="3">BAT2 N-terminal domain-containing protein</fullName>
    </recommendedName>
</protein>
<dbReference type="eggNOG" id="KOG4817">
    <property type="taxonomic scope" value="Eukaryota"/>
</dbReference>
<keyword evidence="1" id="KW-0597">Phosphoprotein</keyword>
<feature type="compositionally biased region" description="Gly residues" evidence="2">
    <location>
        <begin position="225"/>
        <end position="238"/>
    </location>
</feature>
<feature type="compositionally biased region" description="Basic and acidic residues" evidence="2">
    <location>
        <begin position="1001"/>
        <end position="1037"/>
    </location>
</feature>
<feature type="region of interest" description="Disordered" evidence="2">
    <location>
        <begin position="187"/>
        <end position="274"/>
    </location>
</feature>
<feature type="compositionally biased region" description="Low complexity" evidence="2">
    <location>
        <begin position="729"/>
        <end position="738"/>
    </location>
</feature>
<feature type="compositionally biased region" description="Basic and acidic residues" evidence="2">
    <location>
        <begin position="980"/>
        <end position="994"/>
    </location>
</feature>
<sequence length="2365" mass="263766">MSTLSGIASKGEKGKSKYQCLDINNLYRGESLEPSQQKSTVQRFKHGMQSLGRVPSARRPPANLPSLKSESSGSEPAVSLVPTGGAGWGNKAGETQSPTTSQSNATTNSNAVQTSAASHVQTVSTTPSNSVLPSQPTVHTTAHEQPVATTTHATMGDKSWSSIMAGEAGTHPPSFLAHQSPLFQQEFPKLSSGDGQNAQTGQKSGSDTQYGPGPSLRPQTEGSWIQGGGRTQTGGVSGTSGSQSLAQGPLPHHPGVVDHGGGRNNLGPHPPPGVAMGPGGPGMGISANGPTIHAPPMHIPPGTSPQFRTMPPMVYRTNFPGAFPPSFQAGMGHPRQRFPGNFLSEGRFVGRPIDGEEIITRPIIKEEELNHMDDIARDSSWARPDEIDYNEKIVFSDTEDSPQDEDKNKARREDKKDRDRDSKDTSENEKDRNRMDKDRRSEERSEKRNSDATSRNWQSYGYTRYPPPSKPQHIASRDRECEEESLKEKRRLQIELVAVVTERAILRKEEEEKRHEETKRAAAKKLQLLDERLNKNHGNDKKDREETPTTVVPFPTWLDKNRQGDSDRDRSRTSSEGKDDKARHDSSDFRSSTQVDRQSFLRNERDGRSRLPGDDRVKRDYDEKDNKLQPSHRQERSRLDDRERNVRSGDGPQNYIRHYQNNVPPRFLKQQAERNQSVVSNNNFIRSTNSPQPSSQAASNNFDPHWSHSSNSFISQSSSLPPGNRILSRRFNSESSESNTDKNRNDRESEDWDMHDRYKSSRDRNYGKHATQHFEVEHNRRFLERNDRRDLDSERSTEDNWEKENNRDNRDSASREKDRERHVVDDRNKNDVNFEDEKEWRQGKERKNEERDTTEPEEDRDTDNSRKDEKRDERRVDRPQRPDSRDSRASRESRNSRDSVRDDKLDVDHKNSSSGRPFGSSMIKPHFKDDKKKINERKEERDKKEQGGHGKLGDEYIFAFPNKPRHRFTNQRHVPGPPITREKLEASVRNDTKRSLTQLKRFSDGKRSSEEKEIWDNQGNKERKPSELWSESTEKTEVQTTKQSSNVIPDDKNNKVTTADNKEAEKSQNVKQENLEKVKTEIKDEKDNKVEKQDDDKEKREKGSKNRGSRGRPEPRGGRQGWSVYRNSHSNRGDRRRRESGRMSGRNRFSNREWNRMSESDLSGDEISASTESGKEDKKVDGVRQSKSRSHFKKTEKDERNKEMRKGEMGINKGSYQSLTAPRFDRKNDYIGGSREGFAPSGQPSRRGRGSIRMRGGLSRRMDGYGPPSAKSPFSHQDDKKNHSVEKINDAVTEEKGSTEEDKSKQKQSPALNNANAAQKGPVNNVKTSQIPPRMQKKSETEQRESNKNKNNSSLRHHGNKQTTDQGDDAWETTSENSEEERKADSRNNRKNYPRRIPYGGRNDGLGNSGTPGSRSDRLGSRSNSNKKFGGRDSHLNKNNESSTRPHNASVTKVDAVGNKDDLNPSDGNSSLNSNLDKLKNGEDKDFGDGRNKLKDNSKLDRDRKGNRDRDRDRRHKLTKDSVNIHSPHTGCKFDPMSSSMPKNYERKSNLPPRFAKQKQNHRVQKQQATEVNEANKMNHNINIFPMKEGGVTTPSVSAWEKPLRSTSPPKSGSMQMVVNSSEPMQSENSSQRSSPHIPRDAVDKALLDGSSPPVNTIIFENTNFKSTPNDVVLKNQFNSQAMKQQRCDKGDRKISEEPEDMLGFSAAKTDLTATSSERDVKASDSSMIYGKTEDNSDMKLDFQFETELSQLTDDKSSKGMRDLARSIQQSTMSPSTADLNFKIASVKKVWESMHTVSEHAEDGNNVSTFSPNFSPDSTMDPSYAKAVDGSVVVTDDGSEVVYNAGPQIQVNVNYTTSKTDVSSTTSNVCKVKPQQQTVLSSGHSPIGHSGQSPLNHGGPISPPPYSTPQAGQFNYQQTSMGNTAAQFGGISAIPSPPTVLYNSSTQLPPAYQTFQIDGTQVLSSQARSQFSQFPPYGLSQGIGQTSAFSQQSVYLHQTAPPTAAPDLYQSSLSQFRMQPGHFGQSQLNSNPNTVLISSTANSLPITATVKSSSQPIGAIGTKGATPFQQNPLPSQHSQLYIPYDPVQLGVNQSYLPNSQIVQRGGPVQPSASSFYSGSAGAQTGFYQATGSTLTQQAPGAPQLHQATGYNLQGFNSQSSATAVGLQSFGSQMGTQQFRTPGSVPPSTYLKSAVTPLHPTTINLTQKSSTTNTPQIPSPKPRPSKQISQQQPQQSPTQQSNNKFGSYQCVTQASQLQQSGIQQRVSQNNMNLQSVRSTGGSPRYPNPIQRPVAYQHSGNRYRPQPSRPVSNVKSYFGSQEGNLKLEENNDLKSDETNQLSSCETKMGDSNAQGKTGNPDEDAPKD</sequence>
<dbReference type="EMBL" id="AAZO01002453">
    <property type="status" value="NOT_ANNOTATED_CDS"/>
    <property type="molecule type" value="Genomic_DNA"/>
</dbReference>
<dbReference type="STRING" id="121224.E0VHM8"/>
<feature type="compositionally biased region" description="Polar residues" evidence="2">
    <location>
        <begin position="33"/>
        <end position="42"/>
    </location>
</feature>
<feature type="compositionally biased region" description="Basic and acidic residues" evidence="2">
    <location>
        <begin position="475"/>
        <end position="493"/>
    </location>
</feature>
<evidence type="ECO:0000313" key="6">
    <source>
        <dbReference type="Proteomes" id="UP000009046"/>
    </source>
</evidence>
<feature type="compositionally biased region" description="Polar residues" evidence="2">
    <location>
        <begin position="1038"/>
        <end position="1047"/>
    </location>
</feature>
<feature type="region of interest" description="Disordered" evidence="2">
    <location>
        <begin position="1876"/>
        <end position="1914"/>
    </location>
</feature>
<feature type="compositionally biased region" description="Polar residues" evidence="2">
    <location>
        <begin position="1605"/>
        <end position="1635"/>
    </location>
</feature>
<feature type="compositionally biased region" description="Basic and acidic residues" evidence="2">
    <location>
        <begin position="788"/>
        <end position="832"/>
    </location>
</feature>
<feature type="domain" description="BAT2 N-terminal" evidence="3">
    <location>
        <begin position="1"/>
        <end position="205"/>
    </location>
</feature>
<feature type="compositionally biased region" description="Low complexity" evidence="2">
    <location>
        <begin position="95"/>
        <end position="111"/>
    </location>
</feature>
<feature type="compositionally biased region" description="Polar residues" evidence="2">
    <location>
        <begin position="589"/>
        <end position="601"/>
    </location>
</feature>
<feature type="compositionally biased region" description="Basic and acidic residues" evidence="2">
    <location>
        <begin position="1049"/>
        <end position="1104"/>
    </location>
</feature>
<feature type="compositionally biased region" description="Low complexity" evidence="2">
    <location>
        <begin position="1465"/>
        <end position="1476"/>
    </location>
</feature>
<feature type="compositionally biased region" description="Polar residues" evidence="2">
    <location>
        <begin position="452"/>
        <end position="461"/>
    </location>
</feature>
<keyword evidence="6" id="KW-1185">Reference proteome</keyword>
<dbReference type="InParanoid" id="E0VHM8"/>
<reference evidence="5" key="3">
    <citation type="submission" date="2021-02" db="UniProtKB">
        <authorList>
            <consortium name="EnsemblMetazoa"/>
        </authorList>
    </citation>
    <scope>IDENTIFICATION</scope>
    <source>
        <strain evidence="5">USDA</strain>
    </source>
</reference>
<dbReference type="Pfam" id="PF07001">
    <property type="entry name" value="BAT2_N"/>
    <property type="match status" value="1"/>
</dbReference>
<feature type="compositionally biased region" description="Polar residues" evidence="2">
    <location>
        <begin position="193"/>
        <end position="209"/>
    </location>
</feature>
<feature type="region of interest" description="Disordered" evidence="2">
    <location>
        <begin position="2296"/>
        <end position="2365"/>
    </location>
</feature>
<feature type="compositionally biased region" description="Low complexity" evidence="2">
    <location>
        <begin position="2224"/>
        <end position="2240"/>
    </location>
</feature>
<dbReference type="InterPro" id="IPR009738">
    <property type="entry name" value="BAT2_N"/>
</dbReference>
<feature type="compositionally biased region" description="Basic and acidic residues" evidence="2">
    <location>
        <begin position="504"/>
        <end position="520"/>
    </location>
</feature>